<feature type="region of interest" description="Disordered" evidence="1">
    <location>
        <begin position="1"/>
        <end position="46"/>
    </location>
</feature>
<dbReference type="EMBL" id="LATX01002111">
    <property type="protein sequence ID" value="KTB34196.1"/>
    <property type="molecule type" value="Genomic_DNA"/>
</dbReference>
<feature type="compositionally biased region" description="Polar residues" evidence="1">
    <location>
        <begin position="1"/>
        <end position="11"/>
    </location>
</feature>
<dbReference type="Proteomes" id="UP000054988">
    <property type="component" value="Unassembled WGS sequence"/>
</dbReference>
<proteinExistence type="predicted"/>
<evidence type="ECO:0000313" key="3">
    <source>
        <dbReference type="Proteomes" id="UP000054988"/>
    </source>
</evidence>
<protein>
    <submittedName>
        <fullName evidence="2">Uncharacterized protein</fullName>
    </submittedName>
</protein>
<dbReference type="AlphaFoldDB" id="A0A0W0FD96"/>
<sequence>MDYPELSTQMIRPSPAAVATPPALERQDNRPRLPTSQGQRKVPTPSRIESYWPMPYWADSRIGIWESRNFGNAPMQCLSGSPLFTRSFNELVSKLILVSTCTLLAERKISTMASDLESNETSRVVHALRQSW</sequence>
<accession>A0A0W0FD96</accession>
<comment type="caution">
    <text evidence="2">The sequence shown here is derived from an EMBL/GenBank/DDBJ whole genome shotgun (WGS) entry which is preliminary data.</text>
</comment>
<gene>
    <name evidence="2" type="ORF">WG66_13242</name>
</gene>
<evidence type="ECO:0000313" key="2">
    <source>
        <dbReference type="EMBL" id="KTB34196.1"/>
    </source>
</evidence>
<reference evidence="2 3" key="1">
    <citation type="submission" date="2015-12" db="EMBL/GenBank/DDBJ databases">
        <title>Draft genome sequence of Moniliophthora roreri, the causal agent of frosty pod rot of cacao.</title>
        <authorList>
            <person name="Aime M.C."/>
            <person name="Diaz-Valderrama J.R."/>
            <person name="Kijpornyongpan T."/>
            <person name="Phillips-Mora W."/>
        </authorList>
    </citation>
    <scope>NUCLEOTIDE SEQUENCE [LARGE SCALE GENOMIC DNA]</scope>
    <source>
        <strain evidence="2 3">MCA 2952</strain>
    </source>
</reference>
<organism evidence="2 3">
    <name type="scientific">Moniliophthora roreri</name>
    <name type="common">Frosty pod rot fungus</name>
    <name type="synonym">Monilia roreri</name>
    <dbReference type="NCBI Taxonomy" id="221103"/>
    <lineage>
        <taxon>Eukaryota</taxon>
        <taxon>Fungi</taxon>
        <taxon>Dikarya</taxon>
        <taxon>Basidiomycota</taxon>
        <taxon>Agaricomycotina</taxon>
        <taxon>Agaricomycetes</taxon>
        <taxon>Agaricomycetidae</taxon>
        <taxon>Agaricales</taxon>
        <taxon>Marasmiineae</taxon>
        <taxon>Marasmiaceae</taxon>
        <taxon>Moniliophthora</taxon>
    </lineage>
</organism>
<name>A0A0W0FD96_MONRR</name>
<evidence type="ECO:0000256" key="1">
    <source>
        <dbReference type="SAM" id="MobiDB-lite"/>
    </source>
</evidence>